<dbReference type="GO" id="GO:0005762">
    <property type="term" value="C:mitochondrial large ribosomal subunit"/>
    <property type="evidence" value="ECO:0007669"/>
    <property type="project" value="TreeGrafter"/>
</dbReference>
<comment type="caution">
    <text evidence="6">The sequence shown here is derived from an EMBL/GenBank/DDBJ whole genome shotgun (WGS) entry which is preliminary data.</text>
</comment>
<dbReference type="EMBL" id="ML978133">
    <property type="protein sequence ID" value="KAF2094902.1"/>
    <property type="molecule type" value="Genomic_DNA"/>
</dbReference>
<keyword evidence="2" id="KW-0689">Ribosomal protein</keyword>
<proteinExistence type="inferred from homology"/>
<name>A0A9P4M534_9PEZI</name>
<keyword evidence="3" id="KW-0687">Ribonucleoprotein</keyword>
<dbReference type="AlphaFoldDB" id="A0A9P4M534"/>
<dbReference type="Proteomes" id="UP000799772">
    <property type="component" value="Unassembled WGS sequence"/>
</dbReference>
<dbReference type="InterPro" id="IPR012677">
    <property type="entry name" value="Nucleotide-bd_a/b_plait_sf"/>
</dbReference>
<dbReference type="SUPFAM" id="SSF54189">
    <property type="entry name" value="Ribosomal proteins S24e, L23 and L15e"/>
    <property type="match status" value="1"/>
</dbReference>
<reference evidence="6" key="1">
    <citation type="journal article" date="2020" name="Stud. Mycol.">
        <title>101 Dothideomycetes genomes: a test case for predicting lifestyles and emergence of pathogens.</title>
        <authorList>
            <person name="Haridas S."/>
            <person name="Albert R."/>
            <person name="Binder M."/>
            <person name="Bloem J."/>
            <person name="Labutti K."/>
            <person name="Salamov A."/>
            <person name="Andreopoulos B."/>
            <person name="Baker S."/>
            <person name="Barry K."/>
            <person name="Bills G."/>
            <person name="Bluhm B."/>
            <person name="Cannon C."/>
            <person name="Castanera R."/>
            <person name="Culley D."/>
            <person name="Daum C."/>
            <person name="Ezra D."/>
            <person name="Gonzalez J."/>
            <person name="Henrissat B."/>
            <person name="Kuo A."/>
            <person name="Liang C."/>
            <person name="Lipzen A."/>
            <person name="Lutzoni F."/>
            <person name="Magnuson J."/>
            <person name="Mondo S."/>
            <person name="Nolan M."/>
            <person name="Ohm R."/>
            <person name="Pangilinan J."/>
            <person name="Park H.-J."/>
            <person name="Ramirez L."/>
            <person name="Alfaro M."/>
            <person name="Sun H."/>
            <person name="Tritt A."/>
            <person name="Yoshinaga Y."/>
            <person name="Zwiers L.-H."/>
            <person name="Turgeon B."/>
            <person name="Goodwin S."/>
            <person name="Spatafora J."/>
            <person name="Crous P."/>
            <person name="Grigoriev I."/>
        </authorList>
    </citation>
    <scope>NUCLEOTIDE SEQUENCE</scope>
    <source>
        <strain evidence="6">CBS 133067</strain>
    </source>
</reference>
<evidence type="ECO:0000256" key="5">
    <source>
        <dbReference type="SAM" id="MobiDB-lite"/>
    </source>
</evidence>
<dbReference type="GO" id="GO:0003735">
    <property type="term" value="F:structural constituent of ribosome"/>
    <property type="evidence" value="ECO:0007669"/>
    <property type="project" value="InterPro"/>
</dbReference>
<evidence type="ECO:0000256" key="1">
    <source>
        <dbReference type="ARBA" id="ARBA00006700"/>
    </source>
</evidence>
<dbReference type="OrthoDB" id="275582at2759"/>
<feature type="region of interest" description="Disordered" evidence="5">
    <location>
        <begin position="134"/>
        <end position="173"/>
    </location>
</feature>
<dbReference type="GO" id="GO:0032543">
    <property type="term" value="P:mitochondrial translation"/>
    <property type="evidence" value="ECO:0007669"/>
    <property type="project" value="TreeGrafter"/>
</dbReference>
<dbReference type="InterPro" id="IPR013025">
    <property type="entry name" value="Ribosomal_uL23-like"/>
</dbReference>
<evidence type="ECO:0000313" key="7">
    <source>
        <dbReference type="Proteomes" id="UP000799772"/>
    </source>
</evidence>
<feature type="compositionally biased region" description="Basic and acidic residues" evidence="5">
    <location>
        <begin position="141"/>
        <end position="150"/>
    </location>
</feature>
<protein>
    <recommendedName>
        <fullName evidence="4">Large ribosomal subunit protein uL23m</fullName>
    </recommendedName>
</protein>
<sequence>MATAMRKFGNIFKVIGQKEIYLPPIKAVVTLLRTKHLPPTFARFRVPLNWNKLDLKDYLYHAYGVEALHVRSVVRISPIQPNKPAETRASKRQWHRPISTKYMTIRMEKPFVWPEEPKDYTPWDRKGYNAANAMRDEEEEKLLPEGKSKLPPDASWLKAEARKLMQSRDSAAR</sequence>
<keyword evidence="7" id="KW-1185">Reference proteome</keyword>
<dbReference type="PANTHER" id="PTHR12059:SF5">
    <property type="entry name" value="LARGE RIBOSOMAL SUBUNIT PROTEIN UL23M"/>
    <property type="match status" value="1"/>
</dbReference>
<evidence type="ECO:0000256" key="3">
    <source>
        <dbReference type="ARBA" id="ARBA00023274"/>
    </source>
</evidence>
<dbReference type="InterPro" id="IPR012678">
    <property type="entry name" value="Ribosomal_uL23/eL15/eS24_sf"/>
</dbReference>
<evidence type="ECO:0000256" key="2">
    <source>
        <dbReference type="ARBA" id="ARBA00022980"/>
    </source>
</evidence>
<dbReference type="PANTHER" id="PTHR12059">
    <property type="entry name" value="RIBOSOMAL PROTEIN L23-RELATED"/>
    <property type="match status" value="1"/>
</dbReference>
<gene>
    <name evidence="6" type="ORF">NA57DRAFT_80071</name>
</gene>
<organism evidence="6 7">
    <name type="scientific">Rhizodiscina lignyota</name>
    <dbReference type="NCBI Taxonomy" id="1504668"/>
    <lineage>
        <taxon>Eukaryota</taxon>
        <taxon>Fungi</taxon>
        <taxon>Dikarya</taxon>
        <taxon>Ascomycota</taxon>
        <taxon>Pezizomycotina</taxon>
        <taxon>Dothideomycetes</taxon>
        <taxon>Pleosporomycetidae</taxon>
        <taxon>Aulographales</taxon>
        <taxon>Rhizodiscinaceae</taxon>
        <taxon>Rhizodiscina</taxon>
    </lineage>
</organism>
<dbReference type="Gene3D" id="3.30.70.330">
    <property type="match status" value="1"/>
</dbReference>
<evidence type="ECO:0000256" key="4">
    <source>
        <dbReference type="ARBA" id="ARBA00039977"/>
    </source>
</evidence>
<comment type="similarity">
    <text evidence="1">Belongs to the universal ribosomal protein uL23 family.</text>
</comment>
<accession>A0A9P4M534</accession>
<evidence type="ECO:0000313" key="6">
    <source>
        <dbReference type="EMBL" id="KAF2094902.1"/>
    </source>
</evidence>